<feature type="binding site" evidence="2">
    <location>
        <position position="433"/>
    </location>
    <ligand>
        <name>L-glutamate</name>
        <dbReference type="ChEBI" id="CHEBI:29985"/>
    </ligand>
</feature>
<dbReference type="InterPro" id="IPR000101">
    <property type="entry name" value="GGT_peptidase"/>
</dbReference>
<dbReference type="Gene3D" id="3.60.20.40">
    <property type="match status" value="1"/>
</dbReference>
<sequence>MIGSKKKLLVAGIGAVVIIVIIVIIILVATAGSGDDDSSDGKYVSDSVLGRYSQAAVTTNGQECAQIGSDILARNGSAIDAAIAALLCEGVACLHSMGLGGGFFMTIWDAATESAYYLDARETAPSLATQNMYGGNSTLSMYGGLAVAVPGELLGYWEAHQKFGRLPWVELFNATIELCEEGSIVTDYLAAYLETKKEQILAEPTMAEILINPDTGSVWLAGDRIKRPKLAETLKIISEQGADVFYNGTIGEQLAEEVQAFGGILQMDDLRNYSVIWKEPTESMIGNYTMYSAPPPGSGVILTFIMNVLENLIPVDEEEIMWQRIVETYKWAYARRTELGDPDFVDIADLVANFTSSEYADSIREMIKDDWTSLDPLFYGAVTSGTRESGTAHISVLAPDGSAVSVTSTINQVLGAMIRSNSTGIIFNDEMDDFSSPNITNSFGLPASPANYIEPGKRPLSSMIPTILVDENKKVRLVIGGAGGTKIISGTSIAMLLNLWLGYDIKEAVDARRLHHQLYPMTIQNENGFSSNVLAYLEEIGHTTSTYSGLGSAITGISVQDGSVTANSDYRRQGVVAGY</sequence>
<dbReference type="KEGG" id="nlo:107217064"/>
<feature type="active site" description="Nucleophile" evidence="1">
    <location>
        <position position="391"/>
    </location>
</feature>
<gene>
    <name evidence="5" type="primary">LOC107217064</name>
</gene>
<organism evidence="5">
    <name type="scientific">Neodiprion lecontei</name>
    <name type="common">Redheaded pine sawfly</name>
    <dbReference type="NCBI Taxonomy" id="441921"/>
    <lineage>
        <taxon>Eukaryota</taxon>
        <taxon>Metazoa</taxon>
        <taxon>Ecdysozoa</taxon>
        <taxon>Arthropoda</taxon>
        <taxon>Hexapoda</taxon>
        <taxon>Insecta</taxon>
        <taxon>Pterygota</taxon>
        <taxon>Neoptera</taxon>
        <taxon>Endopterygota</taxon>
        <taxon>Hymenoptera</taxon>
        <taxon>Tenthredinoidea</taxon>
        <taxon>Diprionidae</taxon>
        <taxon>Diprioninae</taxon>
        <taxon>Neodiprion</taxon>
    </lineage>
</organism>
<dbReference type="GO" id="GO:0005886">
    <property type="term" value="C:plasma membrane"/>
    <property type="evidence" value="ECO:0007669"/>
    <property type="project" value="TreeGrafter"/>
</dbReference>
<reference evidence="5" key="1">
    <citation type="submission" date="2025-08" db="UniProtKB">
        <authorList>
            <consortium name="RefSeq"/>
        </authorList>
    </citation>
    <scope>IDENTIFICATION</scope>
    <source>
        <tissue evidence="5">Thorax and Abdomen</tissue>
    </source>
</reference>
<dbReference type="PANTHER" id="PTHR11686">
    <property type="entry name" value="GAMMA GLUTAMYL TRANSPEPTIDASE"/>
    <property type="match status" value="1"/>
</dbReference>
<dbReference type="Gene3D" id="1.10.246.130">
    <property type="match status" value="1"/>
</dbReference>
<protein>
    <submittedName>
        <fullName evidence="5">Glutathione hydrolase 1 proenzyme</fullName>
    </submittedName>
</protein>
<dbReference type="InterPro" id="IPR029055">
    <property type="entry name" value="Ntn_hydrolases_N"/>
</dbReference>
<evidence type="ECO:0000256" key="2">
    <source>
        <dbReference type="PIRSR" id="PIRSR600101-2"/>
    </source>
</evidence>
<keyword evidence="3" id="KW-1133">Transmembrane helix</keyword>
<dbReference type="Pfam" id="PF01019">
    <property type="entry name" value="G_glu_transpept"/>
    <property type="match status" value="1"/>
</dbReference>
<keyword evidence="4" id="KW-1185">Reference proteome</keyword>
<dbReference type="NCBIfam" id="TIGR00066">
    <property type="entry name" value="g_glut_trans"/>
    <property type="match status" value="1"/>
</dbReference>
<dbReference type="PANTHER" id="PTHR11686:SF72">
    <property type="entry name" value="GAMMA-GLUTAMYL TRANSPEPTIDASE, ISOFORM A"/>
    <property type="match status" value="1"/>
</dbReference>
<evidence type="ECO:0000313" key="5">
    <source>
        <dbReference type="RefSeq" id="XP_015509913.2"/>
    </source>
</evidence>
<dbReference type="InterPro" id="IPR043138">
    <property type="entry name" value="GGT_lsub"/>
</dbReference>
<dbReference type="InParanoid" id="A0A6J0B8E8"/>
<accession>A0A6J0B8E8</accession>
<name>A0A6J0B8E8_NEOLC</name>
<dbReference type="Proteomes" id="UP000829291">
    <property type="component" value="Chromosome 3"/>
</dbReference>
<evidence type="ECO:0000256" key="3">
    <source>
        <dbReference type="SAM" id="Phobius"/>
    </source>
</evidence>
<dbReference type="RefSeq" id="XP_015509913.2">
    <property type="nucleotide sequence ID" value="XM_015654427.2"/>
</dbReference>
<feature type="binding site" evidence="2">
    <location>
        <begin position="409"/>
        <end position="411"/>
    </location>
    <ligand>
        <name>L-glutamate</name>
        <dbReference type="ChEBI" id="CHEBI:29985"/>
    </ligand>
</feature>
<dbReference type="SUPFAM" id="SSF56235">
    <property type="entry name" value="N-terminal nucleophile aminohydrolases (Ntn hydrolases)"/>
    <property type="match status" value="1"/>
</dbReference>
<keyword evidence="3" id="KW-0812">Transmembrane</keyword>
<keyword evidence="5" id="KW-0378">Hydrolase</keyword>
<dbReference type="PRINTS" id="PR01210">
    <property type="entry name" value="GGTRANSPTASE"/>
</dbReference>
<dbReference type="OrthoDB" id="1081007at2759"/>
<dbReference type="GeneID" id="107217064"/>
<dbReference type="GO" id="GO:0006751">
    <property type="term" value="P:glutathione catabolic process"/>
    <property type="evidence" value="ECO:0007669"/>
    <property type="project" value="InterPro"/>
</dbReference>
<dbReference type="FunCoup" id="A0A6J0B8E8">
    <property type="interactions" value="116"/>
</dbReference>
<feature type="binding site" evidence="2">
    <location>
        <begin position="461"/>
        <end position="462"/>
    </location>
    <ligand>
        <name>L-glutamate</name>
        <dbReference type="ChEBI" id="CHEBI:29985"/>
    </ligand>
</feature>
<evidence type="ECO:0000313" key="4">
    <source>
        <dbReference type="Proteomes" id="UP000829291"/>
    </source>
</evidence>
<keyword evidence="3" id="KW-0472">Membrane</keyword>
<feature type="transmembrane region" description="Helical" evidence="3">
    <location>
        <begin position="7"/>
        <end position="29"/>
    </location>
</feature>
<dbReference type="InterPro" id="IPR043137">
    <property type="entry name" value="GGT_ssub_C"/>
</dbReference>
<dbReference type="GO" id="GO:0036374">
    <property type="term" value="F:glutathione hydrolase activity"/>
    <property type="evidence" value="ECO:0007669"/>
    <property type="project" value="InterPro"/>
</dbReference>
<evidence type="ECO:0000256" key="1">
    <source>
        <dbReference type="PIRSR" id="PIRSR600101-1"/>
    </source>
</evidence>
<proteinExistence type="predicted"/>
<feature type="binding site" evidence="2">
    <location>
        <position position="121"/>
    </location>
    <ligand>
        <name>L-glutamate</name>
        <dbReference type="ChEBI" id="CHEBI:29985"/>
    </ligand>
</feature>
<feature type="binding site" evidence="2">
    <location>
        <position position="484"/>
    </location>
    <ligand>
        <name>L-glutamate</name>
        <dbReference type="ChEBI" id="CHEBI:29985"/>
    </ligand>
</feature>